<organism evidence="3 4">
    <name type="scientific">Methylocystis heyeri</name>
    <dbReference type="NCBI Taxonomy" id="391905"/>
    <lineage>
        <taxon>Bacteria</taxon>
        <taxon>Pseudomonadati</taxon>
        <taxon>Pseudomonadota</taxon>
        <taxon>Alphaproteobacteria</taxon>
        <taxon>Hyphomicrobiales</taxon>
        <taxon>Methylocystaceae</taxon>
        <taxon>Methylocystis</taxon>
    </lineage>
</organism>
<evidence type="ECO:0000259" key="2">
    <source>
        <dbReference type="Pfam" id="PF13229"/>
    </source>
</evidence>
<dbReference type="SUPFAM" id="SSF51126">
    <property type="entry name" value="Pectin lyase-like"/>
    <property type="match status" value="1"/>
</dbReference>
<evidence type="ECO:0000256" key="1">
    <source>
        <dbReference type="SAM" id="SignalP"/>
    </source>
</evidence>
<dbReference type="InterPro" id="IPR006626">
    <property type="entry name" value="PbH1"/>
</dbReference>
<dbReference type="Proteomes" id="UP000309061">
    <property type="component" value="Chromosome"/>
</dbReference>
<dbReference type="PANTHER" id="PTHR36453">
    <property type="entry name" value="SECRETED PROTEIN-RELATED"/>
    <property type="match status" value="1"/>
</dbReference>
<sequence length="687" mass="75482">MWRGSLELRGGQRGAIMRRLFILSAMASAANFTVPAWSEAFSRKVDGADSLESAVSAAVQYLSATPAGEATIELAEGSYRLQRPLRIEFPPGVTGSLKLRAAADAKPVLLGARLLPSVAYDGRPLGPQGGAPPSGDVRLITFDDALTALSAGEQAASSGAPPGSSRRGIILYQGEERLTPARWPKSGFAVMSGLLDSGQGDDRRVKFSAPREKFQDWKGESGLRIGAFWGMDWHWRSDGIELYDASLDAFAANPWNGPYPMRPIDRYFVENALSELTAPGDFYVDRQKALIALRPRSEAPIEAPIVENLLLIKNAQNVLIEGLALEKAHGDAVKVEDSANIAFRDCFIGRAGGRGLVVSGGENVSLTRCVVAETGETGVEMKGGDRQILKPSGHAVEESIIADFGQDIRSGRPGVELDGVGQIIRRTLITRGPHNAIRYLGNDHLIEDNEISHVVRETVDAGAIETWRDWTGYGVKIVGNYIHDIRSFSDDREWNALGIYFDDHTGGALVKGNIFYNLERAIFLNSGRDTNIAGNFFCKIQNEPFWVTSREKPGWQNLLNEERGGLLFQRLNSVPYKSSPWKERYPRLSDLLSDRPFAPQYNVVQRNAYTTAKIAKLERGTECYVEFKDDNQRFKDSGSGVEGCFRSSSGSGLFTDVTSTVKDAFRSRLGGLTALQKERTHLKFFRP</sequence>
<evidence type="ECO:0000313" key="3">
    <source>
        <dbReference type="EMBL" id="QGM47141.1"/>
    </source>
</evidence>
<dbReference type="Gene3D" id="2.160.20.10">
    <property type="entry name" value="Single-stranded right-handed beta-helix, Pectin lyase-like"/>
    <property type="match status" value="1"/>
</dbReference>
<keyword evidence="1" id="KW-0732">Signal</keyword>
<keyword evidence="4" id="KW-1185">Reference proteome</keyword>
<dbReference type="EMBL" id="CP046052">
    <property type="protein sequence ID" value="QGM47141.1"/>
    <property type="molecule type" value="Genomic_DNA"/>
</dbReference>
<dbReference type="KEGG" id="mhey:H2LOC_016375"/>
<feature type="domain" description="Right handed beta helix" evidence="2">
    <location>
        <begin position="311"/>
        <end position="388"/>
    </location>
</feature>
<dbReference type="InterPro" id="IPR039448">
    <property type="entry name" value="Beta_helix"/>
</dbReference>
<evidence type="ECO:0000313" key="4">
    <source>
        <dbReference type="Proteomes" id="UP000309061"/>
    </source>
</evidence>
<proteinExistence type="predicted"/>
<protein>
    <recommendedName>
        <fullName evidence="2">Right handed beta helix domain-containing protein</fullName>
    </recommendedName>
</protein>
<dbReference type="OrthoDB" id="9788772at2"/>
<accession>A0A6B8KJB1</accession>
<dbReference type="InterPro" id="IPR011050">
    <property type="entry name" value="Pectin_lyase_fold/virulence"/>
</dbReference>
<dbReference type="SMART" id="SM00710">
    <property type="entry name" value="PbH1"/>
    <property type="match status" value="5"/>
</dbReference>
<dbReference type="InterPro" id="IPR012334">
    <property type="entry name" value="Pectin_lyas_fold"/>
</dbReference>
<reference evidence="3 4" key="1">
    <citation type="submission" date="2019-11" db="EMBL/GenBank/DDBJ databases">
        <title>The genome sequence of Methylocystis heyeri.</title>
        <authorList>
            <person name="Oshkin I.Y."/>
            <person name="Miroshnikov K."/>
            <person name="Dedysh S.N."/>
        </authorList>
    </citation>
    <scope>NUCLEOTIDE SEQUENCE [LARGE SCALE GENOMIC DNA]</scope>
    <source>
        <strain evidence="3 4">H2</strain>
    </source>
</reference>
<gene>
    <name evidence="3" type="ORF">H2LOC_016375</name>
</gene>
<dbReference type="AlphaFoldDB" id="A0A6B8KJB1"/>
<name>A0A6B8KJB1_9HYPH</name>
<dbReference type="Pfam" id="PF13229">
    <property type="entry name" value="Beta_helix"/>
    <property type="match status" value="1"/>
</dbReference>
<feature type="chain" id="PRO_5025501634" description="Right handed beta helix domain-containing protein" evidence="1">
    <location>
        <begin position="30"/>
        <end position="687"/>
    </location>
</feature>
<dbReference type="PANTHER" id="PTHR36453:SF1">
    <property type="entry name" value="RIGHT HANDED BETA HELIX DOMAIN-CONTAINING PROTEIN"/>
    <property type="match status" value="1"/>
</dbReference>
<feature type="signal peptide" evidence="1">
    <location>
        <begin position="1"/>
        <end position="29"/>
    </location>
</feature>